<feature type="compositionally biased region" description="Basic residues" evidence="6">
    <location>
        <begin position="49"/>
        <end position="61"/>
    </location>
</feature>
<sequence length="339" mass="38821">MFRTASRQVVPVTRLFCLSSTLKGESRAVSDLLFSLPTYTGSAQQKHNSSPHHKKRDKNRQRNGNGDRNNRKLVFRWNSGTEKQKTAANSVLEEILAANPKGNIKAINPETNKLAETNIRLFLKGIDLEKNGIAMVSIDTDEQRDVRLPIIKEIPTRQALKNYSDKLSKIKEEELIQLGVNIKKVGRRSADSKTDSSWKSIKVSWQISDYDLKKQKTSEITSNLEKGFKVSLFINEKDSSNLAPIDAEELEAMKEVSIPKKELKRREEVIEKLQEIVTEYSSQITQEGLINQRIIMKITPNLVNNKLGVDKRALKEQKKLERQEKLQRRLEKKRSSMNP</sequence>
<protein>
    <recommendedName>
        <fullName evidence="3">Altered inheritance of mitochondria protein 23, mitochondrial</fullName>
    </recommendedName>
</protein>
<evidence type="ECO:0000256" key="1">
    <source>
        <dbReference type="ARBA" id="ARBA00004173"/>
    </source>
</evidence>
<dbReference type="EMBL" id="CCBQ010000040">
    <property type="protein sequence ID" value="CDO94767.1"/>
    <property type="molecule type" value="Genomic_DNA"/>
</dbReference>
<accession>A0A0A8L988</accession>
<evidence type="ECO:0000313" key="8">
    <source>
        <dbReference type="Proteomes" id="UP000031516"/>
    </source>
</evidence>
<evidence type="ECO:0000256" key="6">
    <source>
        <dbReference type="SAM" id="MobiDB-lite"/>
    </source>
</evidence>
<organism evidence="7 8">
    <name type="scientific">Kluyveromyces dobzhanskii CBS 2104</name>
    <dbReference type="NCBI Taxonomy" id="1427455"/>
    <lineage>
        <taxon>Eukaryota</taxon>
        <taxon>Fungi</taxon>
        <taxon>Dikarya</taxon>
        <taxon>Ascomycota</taxon>
        <taxon>Saccharomycotina</taxon>
        <taxon>Saccharomycetes</taxon>
        <taxon>Saccharomycetales</taxon>
        <taxon>Saccharomycetaceae</taxon>
        <taxon>Kluyveromyces</taxon>
    </lineage>
</organism>
<feature type="compositionally biased region" description="Basic and acidic residues" evidence="6">
    <location>
        <begin position="318"/>
        <end position="329"/>
    </location>
</feature>
<dbReference type="Proteomes" id="UP000031516">
    <property type="component" value="Unassembled WGS sequence"/>
</dbReference>
<feature type="region of interest" description="Disordered" evidence="6">
    <location>
        <begin position="40"/>
        <end position="72"/>
    </location>
</feature>
<proteinExistence type="inferred from homology"/>
<dbReference type="GO" id="GO:0005739">
    <property type="term" value="C:mitochondrion"/>
    <property type="evidence" value="ECO:0007669"/>
    <property type="project" value="UniProtKB-SubCell"/>
</dbReference>
<keyword evidence="4" id="KW-0809">Transit peptide</keyword>
<keyword evidence="8" id="KW-1185">Reference proteome</keyword>
<evidence type="ECO:0000256" key="3">
    <source>
        <dbReference type="ARBA" id="ARBA00013994"/>
    </source>
</evidence>
<comment type="caution">
    <text evidence="7">The sequence shown here is derived from an EMBL/GenBank/DDBJ whole genome shotgun (WGS) entry which is preliminary data.</text>
</comment>
<feature type="region of interest" description="Disordered" evidence="6">
    <location>
        <begin position="318"/>
        <end position="339"/>
    </location>
</feature>
<name>A0A0A8L988_9SACH</name>
<dbReference type="InterPro" id="IPR029427">
    <property type="entry name" value="AIM23"/>
</dbReference>
<evidence type="ECO:0000313" key="7">
    <source>
        <dbReference type="EMBL" id="CDO94767.1"/>
    </source>
</evidence>
<comment type="similarity">
    <text evidence="2">Belongs to the AIM23 family.</text>
</comment>
<reference evidence="7 8" key="1">
    <citation type="submission" date="2014-03" db="EMBL/GenBank/DDBJ databases">
        <title>The genome of Kluyveromyces dobzhanskii.</title>
        <authorList>
            <person name="Nystedt B."/>
            <person name="Astrom S."/>
        </authorList>
    </citation>
    <scope>NUCLEOTIDE SEQUENCE [LARGE SCALE GENOMIC DNA]</scope>
    <source>
        <strain evidence="7 8">CBS 2104</strain>
    </source>
</reference>
<gene>
    <name evidence="7" type="ORF">KLDO_g3023</name>
</gene>
<evidence type="ECO:0000256" key="5">
    <source>
        <dbReference type="ARBA" id="ARBA00023128"/>
    </source>
</evidence>
<evidence type="ECO:0000256" key="4">
    <source>
        <dbReference type="ARBA" id="ARBA00022946"/>
    </source>
</evidence>
<dbReference type="AlphaFoldDB" id="A0A0A8L988"/>
<keyword evidence="5" id="KW-0496">Mitochondrion</keyword>
<comment type="subcellular location">
    <subcellularLocation>
        <location evidence="1">Mitochondrion</location>
    </subcellularLocation>
</comment>
<dbReference type="OrthoDB" id="3996489at2759"/>
<evidence type="ECO:0000256" key="2">
    <source>
        <dbReference type="ARBA" id="ARBA00008476"/>
    </source>
</evidence>
<dbReference type="Pfam" id="PF14877">
    <property type="entry name" value="mIF3"/>
    <property type="match status" value="1"/>
</dbReference>